<feature type="compositionally biased region" description="Low complexity" evidence="1">
    <location>
        <begin position="53"/>
        <end position="79"/>
    </location>
</feature>
<dbReference type="Pfam" id="PF20568">
    <property type="entry name" value="DUF6777"/>
    <property type="match status" value="1"/>
</dbReference>
<accession>A0ABN1XM68</accession>
<sequence>MALAVVGTVLIVNAGGGGGQNNTVPTANEVALQAPQDPGPAPFTQSVETQAVQAPAPASTSAGPAATQTGGATATQTGGATGAATATAAIHRVEGTSAGVYGGTMSKPSCDVERLVSITATGDTGRAWASAQGIEQSKLPGYLRSLTSAYLRVDTRVTNHGYQGGTAVAYQAVLQAGTAVLVDTQGVPRARCGCGNPLKEPALVAGAKYTGKAWAGFQPSTLVILAPAAQPVAEIVLVDVTTGGWFTRVTGQAQVVDQPAQPPSGPLVPGVPAAAVWKTFSPTAPGATSASTSASASGSTTGGTTTSGSPSGPTSGSASASSGSATATTPGATTSGATTPGITTTATTPPPTTATATATPTTTAPPTTAPPTTTAPIAPTATATATTAKPTVTATSTPAATATTAKTATVTATATATATTATTTSVEEPETATGTTG</sequence>
<dbReference type="Proteomes" id="UP001499863">
    <property type="component" value="Unassembled WGS sequence"/>
</dbReference>
<dbReference type="EMBL" id="BAAAKJ010000034">
    <property type="protein sequence ID" value="GAA1385310.1"/>
    <property type="molecule type" value="Genomic_DNA"/>
</dbReference>
<reference evidence="3 4" key="1">
    <citation type="journal article" date="2019" name="Int. J. Syst. Evol. Microbiol.">
        <title>The Global Catalogue of Microorganisms (GCM) 10K type strain sequencing project: providing services to taxonomists for standard genome sequencing and annotation.</title>
        <authorList>
            <consortium name="The Broad Institute Genomics Platform"/>
            <consortium name="The Broad Institute Genome Sequencing Center for Infectious Disease"/>
            <person name="Wu L."/>
            <person name="Ma J."/>
        </authorList>
    </citation>
    <scope>NUCLEOTIDE SEQUENCE [LARGE SCALE GENOMIC DNA]</scope>
    <source>
        <strain evidence="3 4">JCM 12393</strain>
    </source>
</reference>
<organism evidence="3 4">
    <name type="scientific">Kitasatospora putterlickiae</name>
    <dbReference type="NCBI Taxonomy" id="221725"/>
    <lineage>
        <taxon>Bacteria</taxon>
        <taxon>Bacillati</taxon>
        <taxon>Actinomycetota</taxon>
        <taxon>Actinomycetes</taxon>
        <taxon>Kitasatosporales</taxon>
        <taxon>Streptomycetaceae</taxon>
        <taxon>Kitasatospora</taxon>
    </lineage>
</organism>
<evidence type="ECO:0000313" key="4">
    <source>
        <dbReference type="Proteomes" id="UP001499863"/>
    </source>
</evidence>
<evidence type="ECO:0000256" key="1">
    <source>
        <dbReference type="SAM" id="MobiDB-lite"/>
    </source>
</evidence>
<dbReference type="InterPro" id="IPR046704">
    <property type="entry name" value="DUF6777"/>
</dbReference>
<gene>
    <name evidence="3" type="ORF">GCM10009639_07830</name>
</gene>
<proteinExistence type="predicted"/>
<name>A0ABN1XM68_9ACTN</name>
<feature type="compositionally biased region" description="Low complexity" evidence="1">
    <location>
        <begin position="283"/>
        <end position="425"/>
    </location>
</feature>
<evidence type="ECO:0000259" key="2">
    <source>
        <dbReference type="Pfam" id="PF20568"/>
    </source>
</evidence>
<evidence type="ECO:0000313" key="3">
    <source>
        <dbReference type="EMBL" id="GAA1385310.1"/>
    </source>
</evidence>
<keyword evidence="4" id="KW-1185">Reference proteome</keyword>
<feature type="domain" description="DUF6777" evidence="2">
    <location>
        <begin position="92"/>
        <end position="251"/>
    </location>
</feature>
<feature type="region of interest" description="Disordered" evidence="1">
    <location>
        <begin position="283"/>
        <end position="437"/>
    </location>
</feature>
<comment type="caution">
    <text evidence="3">The sequence shown here is derived from an EMBL/GenBank/DDBJ whole genome shotgun (WGS) entry which is preliminary data.</text>
</comment>
<protein>
    <recommendedName>
        <fullName evidence="2">DUF6777 domain-containing protein</fullName>
    </recommendedName>
</protein>
<feature type="compositionally biased region" description="Polar residues" evidence="1">
    <location>
        <begin position="43"/>
        <end position="52"/>
    </location>
</feature>
<feature type="region of interest" description="Disordered" evidence="1">
    <location>
        <begin position="33"/>
        <end position="79"/>
    </location>
</feature>